<evidence type="ECO:0000313" key="2">
    <source>
        <dbReference type="EMBL" id="GFE51658.1"/>
    </source>
</evidence>
<evidence type="ECO:0000256" key="1">
    <source>
        <dbReference type="SAM" id="Phobius"/>
    </source>
</evidence>
<evidence type="ECO:0008006" key="4">
    <source>
        <dbReference type="Google" id="ProtNLM"/>
    </source>
</evidence>
<proteinExistence type="predicted"/>
<sequence>MGLITGLLNIIFGNDRNVIAQTAEVFRENTEEGAARAQQLRLGAMAQFATEFEQTRQGWFDRLMDGVNRLPRPALALGTLGLFLAAMIDPIWFAARMQGIALVPEPLWWLLGVVVSFYFGARHQVKSQQFQKSIAQTMSLAPKVADNIATLGALTATSPGVADAGHDAQLSTLSVAPDENSALSEWQAQKRQAATK</sequence>
<dbReference type="AlphaFoldDB" id="A0A640VTE3"/>
<dbReference type="Pfam" id="PF11351">
    <property type="entry name" value="GTA_holin_3TM"/>
    <property type="match status" value="1"/>
</dbReference>
<organism evidence="2 3">
    <name type="scientific">Roseobacter cerasinus</name>
    <dbReference type="NCBI Taxonomy" id="2602289"/>
    <lineage>
        <taxon>Bacteria</taxon>
        <taxon>Pseudomonadati</taxon>
        <taxon>Pseudomonadota</taxon>
        <taxon>Alphaproteobacteria</taxon>
        <taxon>Rhodobacterales</taxon>
        <taxon>Roseobacteraceae</taxon>
        <taxon>Roseobacter</taxon>
    </lineage>
</organism>
<name>A0A640VTE3_9RHOB</name>
<keyword evidence="1" id="KW-0812">Transmembrane</keyword>
<dbReference type="InterPro" id="IPR021497">
    <property type="entry name" value="GTA_holin_3TM"/>
</dbReference>
<feature type="transmembrane region" description="Helical" evidence="1">
    <location>
        <begin position="74"/>
        <end position="95"/>
    </location>
</feature>
<keyword evidence="1" id="KW-1133">Transmembrane helix</keyword>
<dbReference type="RefSeq" id="WP_159979626.1">
    <property type="nucleotide sequence ID" value="NZ_BLIV01000007.1"/>
</dbReference>
<keyword evidence="1" id="KW-0472">Membrane</keyword>
<keyword evidence="3" id="KW-1185">Reference proteome</keyword>
<dbReference type="Proteomes" id="UP000436522">
    <property type="component" value="Unassembled WGS sequence"/>
</dbReference>
<dbReference type="OrthoDB" id="7355053at2"/>
<reference evidence="2 3" key="1">
    <citation type="submission" date="2019-12" db="EMBL/GenBank/DDBJ databases">
        <title>Roseobacter cerasinus sp. nov., isolated from seawater around aquaculture.</title>
        <authorList>
            <person name="Muramatsu S."/>
            <person name="Takabe Y."/>
            <person name="Mori K."/>
            <person name="Takaichi S."/>
            <person name="Hanada S."/>
        </authorList>
    </citation>
    <scope>NUCLEOTIDE SEQUENCE [LARGE SCALE GENOMIC DNA]</scope>
    <source>
        <strain evidence="2 3">AI77</strain>
    </source>
</reference>
<dbReference type="EMBL" id="BLIV01000007">
    <property type="protein sequence ID" value="GFE51658.1"/>
    <property type="molecule type" value="Genomic_DNA"/>
</dbReference>
<feature type="transmembrane region" description="Helical" evidence="1">
    <location>
        <begin position="107"/>
        <end position="125"/>
    </location>
</feature>
<comment type="caution">
    <text evidence="2">The sequence shown here is derived from an EMBL/GenBank/DDBJ whole genome shotgun (WGS) entry which is preliminary data.</text>
</comment>
<accession>A0A640VTE3</accession>
<gene>
    <name evidence="2" type="ORF">So717_34110</name>
</gene>
<evidence type="ECO:0000313" key="3">
    <source>
        <dbReference type="Proteomes" id="UP000436522"/>
    </source>
</evidence>
<protein>
    <recommendedName>
        <fullName evidence="4">Carboxylesterase</fullName>
    </recommendedName>
</protein>